<dbReference type="EMBL" id="BATL01000041">
    <property type="protein sequence ID" value="GAD76359.1"/>
    <property type="molecule type" value="Genomic_DNA"/>
</dbReference>
<feature type="signal peptide" evidence="1">
    <location>
        <begin position="1"/>
        <end position="22"/>
    </location>
</feature>
<gene>
    <name evidence="2" type="ORF">VAZ01S_041_00610</name>
</gene>
<organism evidence="2 3">
    <name type="scientific">Vibrio azureus NBRC 104587</name>
    <dbReference type="NCBI Taxonomy" id="1219077"/>
    <lineage>
        <taxon>Bacteria</taxon>
        <taxon>Pseudomonadati</taxon>
        <taxon>Pseudomonadota</taxon>
        <taxon>Gammaproteobacteria</taxon>
        <taxon>Vibrionales</taxon>
        <taxon>Vibrionaceae</taxon>
        <taxon>Vibrio</taxon>
    </lineage>
</organism>
<feature type="chain" id="PRO_5004639252" evidence="1">
    <location>
        <begin position="23"/>
        <end position="488"/>
    </location>
</feature>
<dbReference type="Proteomes" id="UP000016567">
    <property type="component" value="Unassembled WGS sequence"/>
</dbReference>
<keyword evidence="3" id="KW-1185">Reference proteome</keyword>
<proteinExistence type="predicted"/>
<comment type="caution">
    <text evidence="2">The sequence shown here is derived from an EMBL/GenBank/DDBJ whole genome shotgun (WGS) entry which is preliminary data.</text>
</comment>
<dbReference type="AlphaFoldDB" id="U3C4M6"/>
<accession>U3C4M6</accession>
<reference evidence="2 3" key="1">
    <citation type="submission" date="2013-09" db="EMBL/GenBank/DDBJ databases">
        <title>Whole genome shotgun sequence of Vibrio azureus NBRC 104587.</title>
        <authorList>
            <person name="Isaki S."/>
            <person name="Hosoyama A."/>
            <person name="Numata M."/>
            <person name="Hashimoto M."/>
            <person name="Hosoyama Y."/>
            <person name="Tsuchikane K."/>
            <person name="Noguchi M."/>
            <person name="Hirakata S."/>
            <person name="Ichikawa N."/>
            <person name="Ohji S."/>
            <person name="Yamazoe A."/>
            <person name="Fujita N."/>
        </authorList>
    </citation>
    <scope>NUCLEOTIDE SEQUENCE [LARGE SCALE GENOMIC DNA]</scope>
    <source>
        <strain evidence="2 3">NBRC 104587</strain>
    </source>
</reference>
<name>U3C4M6_9VIBR</name>
<evidence type="ECO:0000313" key="2">
    <source>
        <dbReference type="EMBL" id="GAD76359.1"/>
    </source>
</evidence>
<evidence type="ECO:0000256" key="1">
    <source>
        <dbReference type="SAM" id="SignalP"/>
    </source>
</evidence>
<dbReference type="eggNOG" id="ENOG502ZVY9">
    <property type="taxonomic scope" value="Bacteria"/>
</dbReference>
<dbReference type="RefSeq" id="WP_021710109.1">
    <property type="nucleotide sequence ID" value="NZ_BAOB01000542.1"/>
</dbReference>
<evidence type="ECO:0000313" key="3">
    <source>
        <dbReference type="Proteomes" id="UP000016567"/>
    </source>
</evidence>
<protein>
    <submittedName>
        <fullName evidence="2">Uncharacterized protein</fullName>
    </submittedName>
</protein>
<keyword evidence="1" id="KW-0732">Signal</keyword>
<dbReference type="OrthoDB" id="5906303at2"/>
<sequence length="488" mass="54691">MKKSTLALSIGILVSTSSTAYAQQFPPETVTAEVFGLSLTPSELCHKFNNMVDRSNQWLQDNNYNNSQISKDLCSAIPIDSRYSTQYYYDIPTASRWDAAWEYWLDEEVDISETQALLIFSSVSGETKRTRYMLYNDSSAQLVKQKGAWNYAENAGANQSYGDTRLFTVNSGGDGKVLPTYWWRLDAAMWQYTLTNTWHGTNFKSFVVDASNKELLDKTRSDTISFLRAGNMPITESTIELYQGHFLFNTCVGEETIDNPDNNGAGLASCIPGGADNNNFDVEEVYPSSDFNDRGDVTVSTSSTVSLDISGNIERDSDGMSAGLDIGFSQEFSKEISDDIKVMELEKDDQRINLGSSWTYKLNPTAISDLSVSLEDKFSGIEGRTINANAAFGEGSWKDADLSSQYVWRETSSAQNCVEGNEREMWFVNSHDVTRGGMAVRNNYIKRELIKHEGTYQYVRADKSNIIKVNTVCKDGFRIHKRGLLNQN</sequence>